<dbReference type="Proteomes" id="UP000272729">
    <property type="component" value="Unassembled WGS sequence"/>
</dbReference>
<gene>
    <name evidence="3" type="ORF">DFJ66_2704</name>
</gene>
<protein>
    <recommendedName>
        <fullName evidence="2">SAF domain-containing protein</fullName>
    </recommendedName>
</protein>
<dbReference type="InterPro" id="IPR013974">
    <property type="entry name" value="SAF"/>
</dbReference>
<evidence type="ECO:0000256" key="1">
    <source>
        <dbReference type="SAM" id="Phobius"/>
    </source>
</evidence>
<evidence type="ECO:0000313" key="4">
    <source>
        <dbReference type="Proteomes" id="UP000272729"/>
    </source>
</evidence>
<feature type="domain" description="SAF" evidence="2">
    <location>
        <begin position="64"/>
        <end position="120"/>
    </location>
</feature>
<organism evidence="3 4">
    <name type="scientific">Saccharothrix variisporea</name>
    <dbReference type="NCBI Taxonomy" id="543527"/>
    <lineage>
        <taxon>Bacteria</taxon>
        <taxon>Bacillati</taxon>
        <taxon>Actinomycetota</taxon>
        <taxon>Actinomycetes</taxon>
        <taxon>Pseudonocardiales</taxon>
        <taxon>Pseudonocardiaceae</taxon>
        <taxon>Saccharothrix</taxon>
    </lineage>
</organism>
<dbReference type="Pfam" id="PF08666">
    <property type="entry name" value="SAF"/>
    <property type="match status" value="1"/>
</dbReference>
<dbReference type="RefSeq" id="WP_147459254.1">
    <property type="nucleotide sequence ID" value="NZ_JBIUBA010000002.1"/>
</dbReference>
<proteinExistence type="predicted"/>
<evidence type="ECO:0000259" key="2">
    <source>
        <dbReference type="Pfam" id="PF08666"/>
    </source>
</evidence>
<dbReference type="AlphaFoldDB" id="A0A495X9D0"/>
<dbReference type="EMBL" id="RBXR01000001">
    <property type="protein sequence ID" value="RKT69474.1"/>
    <property type="molecule type" value="Genomic_DNA"/>
</dbReference>
<accession>A0A495X9D0</accession>
<keyword evidence="1" id="KW-0812">Transmembrane</keyword>
<dbReference type="OrthoDB" id="3214303at2"/>
<keyword evidence="4" id="KW-1185">Reference proteome</keyword>
<name>A0A495X9D0_9PSEU</name>
<keyword evidence="1" id="KW-1133">Transmembrane helix</keyword>
<dbReference type="CDD" id="cd11614">
    <property type="entry name" value="SAF_CpaB_FlgA_like"/>
    <property type="match status" value="1"/>
</dbReference>
<feature type="transmembrane region" description="Helical" evidence="1">
    <location>
        <begin position="33"/>
        <end position="53"/>
    </location>
</feature>
<reference evidence="3 4" key="1">
    <citation type="submission" date="2018-10" db="EMBL/GenBank/DDBJ databases">
        <title>Sequencing the genomes of 1000 actinobacteria strains.</title>
        <authorList>
            <person name="Klenk H.-P."/>
        </authorList>
    </citation>
    <scope>NUCLEOTIDE SEQUENCE [LARGE SCALE GENOMIC DNA]</scope>
    <source>
        <strain evidence="3 4">DSM 43911</strain>
    </source>
</reference>
<comment type="caution">
    <text evidence="3">The sequence shown here is derived from an EMBL/GenBank/DDBJ whole genome shotgun (WGS) entry which is preliminary data.</text>
</comment>
<sequence length="221" mass="22225">MSETVAERPTAGDERWLGKSSSRLRGVTRRRGVSRLLVGGLLVLGCVGGFVVISMRSDDRQVALALARDVRVGQVLAATDLREVRVAVDADVAVIHADEVSAVVGRPVAASLPAGSLLPPGAVGRVSLPEAGQGIVALALKPGRLPPGLAAGASVSVVPVADQPGGSAAGRSWSAVVVEVAALPGEQVTVVAVQLRESAAREVAAVPAGQLTVVLLPGGGR</sequence>
<evidence type="ECO:0000313" key="3">
    <source>
        <dbReference type="EMBL" id="RKT69474.1"/>
    </source>
</evidence>
<keyword evidence="1" id="KW-0472">Membrane</keyword>